<dbReference type="SUPFAM" id="SSF55729">
    <property type="entry name" value="Acyl-CoA N-acyltransferases (Nat)"/>
    <property type="match status" value="1"/>
</dbReference>
<reference evidence="2" key="1">
    <citation type="submission" date="2022-11" db="EMBL/GenBank/DDBJ databases">
        <title>Lacrimispora xylanolytica sy1, complete genome.</title>
        <authorList>
            <person name="Choi S."/>
        </authorList>
    </citation>
    <scope>NUCLEOTIDE SEQUENCE</scope>
    <source>
        <strain evidence="2">Sy1</strain>
    </source>
</reference>
<evidence type="ECO:0000259" key="1">
    <source>
        <dbReference type="PROSITE" id="PS51729"/>
    </source>
</evidence>
<proteinExistence type="predicted"/>
<dbReference type="Gene3D" id="3.40.630.30">
    <property type="match status" value="1"/>
</dbReference>
<accession>A0ABY7AGP1</accession>
<gene>
    <name evidence="2" type="ORF">OW255_07805</name>
</gene>
<protein>
    <submittedName>
        <fullName evidence="2">GNAT family N-acetyltransferase</fullName>
    </submittedName>
</protein>
<organism evidence="2 3">
    <name type="scientific">Lacrimispora xylanolytica</name>
    <dbReference type="NCBI Taxonomy" id="29375"/>
    <lineage>
        <taxon>Bacteria</taxon>
        <taxon>Bacillati</taxon>
        <taxon>Bacillota</taxon>
        <taxon>Clostridia</taxon>
        <taxon>Lachnospirales</taxon>
        <taxon>Lachnospiraceae</taxon>
        <taxon>Lacrimispora</taxon>
    </lineage>
</organism>
<dbReference type="Proteomes" id="UP001163115">
    <property type="component" value="Chromosome"/>
</dbReference>
<dbReference type="CDD" id="cd04301">
    <property type="entry name" value="NAT_SF"/>
    <property type="match status" value="1"/>
</dbReference>
<name>A0ABY7AGP1_9FIRM</name>
<sequence length="90" mass="10146">MNFTYNPNQIAYFHSDNNLLAEVTFPNVDADTVDINHTFVDDSLRGQGVAGKLMEAVADHLRSQGKKAVLTCSYAIAWFEKHPEYQDVLK</sequence>
<keyword evidence="3" id="KW-1185">Reference proteome</keyword>
<evidence type="ECO:0000313" key="2">
    <source>
        <dbReference type="EMBL" id="WAJ25403.1"/>
    </source>
</evidence>
<dbReference type="PANTHER" id="PTHR31435:SF10">
    <property type="entry name" value="BSR4717 PROTEIN"/>
    <property type="match status" value="1"/>
</dbReference>
<dbReference type="PANTHER" id="PTHR31435">
    <property type="entry name" value="PROTEIN NATD1"/>
    <property type="match status" value="1"/>
</dbReference>
<dbReference type="InterPro" id="IPR016181">
    <property type="entry name" value="Acyl_CoA_acyltransferase"/>
</dbReference>
<dbReference type="InterPro" id="IPR031165">
    <property type="entry name" value="GNAT_YJDJ"/>
</dbReference>
<dbReference type="PROSITE" id="PS51729">
    <property type="entry name" value="GNAT_YJDJ"/>
    <property type="match status" value="1"/>
</dbReference>
<dbReference type="EMBL" id="CP113524">
    <property type="protein sequence ID" value="WAJ25403.1"/>
    <property type="molecule type" value="Genomic_DNA"/>
</dbReference>
<feature type="domain" description="N-acetyltransferase" evidence="1">
    <location>
        <begin position="4"/>
        <end position="90"/>
    </location>
</feature>
<dbReference type="InterPro" id="IPR045057">
    <property type="entry name" value="Gcn5-rel_NAT"/>
</dbReference>
<dbReference type="RefSeq" id="WP_024836477.1">
    <property type="nucleotide sequence ID" value="NZ_CP113524.1"/>
</dbReference>
<dbReference type="Pfam" id="PF14542">
    <property type="entry name" value="Acetyltransf_CG"/>
    <property type="match status" value="1"/>
</dbReference>
<evidence type="ECO:0000313" key="3">
    <source>
        <dbReference type="Proteomes" id="UP001163115"/>
    </source>
</evidence>